<evidence type="ECO:0000256" key="1">
    <source>
        <dbReference type="SAM" id="MobiDB-lite"/>
    </source>
</evidence>
<proteinExistence type="predicted"/>
<name>A0ABN4TJ28_9BURK</name>
<keyword evidence="2" id="KW-1133">Transmembrane helix</keyword>
<reference evidence="3 4" key="1">
    <citation type="submission" date="2016-10" db="EMBL/GenBank/DDBJ databases">
        <title>Complete genome sequences of three Cupriavidus strains isolated from various Malaysian environments.</title>
        <authorList>
            <person name="Abdullah A.A.-A."/>
            <person name="Shafie N.A.H."/>
            <person name="Lau N.S."/>
        </authorList>
    </citation>
    <scope>NUCLEOTIDE SEQUENCE [LARGE SCALE GENOMIC DNA]</scope>
    <source>
        <strain evidence="3 4">USMAA1020</strain>
    </source>
</reference>
<evidence type="ECO:0000256" key="2">
    <source>
        <dbReference type="SAM" id="Phobius"/>
    </source>
</evidence>
<evidence type="ECO:0000313" key="4">
    <source>
        <dbReference type="Proteomes" id="UP000177515"/>
    </source>
</evidence>
<keyword evidence="4" id="KW-1185">Reference proteome</keyword>
<gene>
    <name evidence="3" type="ORF">BKK80_01845</name>
</gene>
<organism evidence="3 4">
    <name type="scientific">Cupriavidus malaysiensis</name>
    <dbReference type="NCBI Taxonomy" id="367825"/>
    <lineage>
        <taxon>Bacteria</taxon>
        <taxon>Pseudomonadati</taxon>
        <taxon>Pseudomonadota</taxon>
        <taxon>Betaproteobacteria</taxon>
        <taxon>Burkholderiales</taxon>
        <taxon>Burkholderiaceae</taxon>
        <taxon>Cupriavidus</taxon>
    </lineage>
</organism>
<dbReference type="EMBL" id="CP017754">
    <property type="protein sequence ID" value="AOZ04716.1"/>
    <property type="molecule type" value="Genomic_DNA"/>
</dbReference>
<evidence type="ECO:0000313" key="3">
    <source>
        <dbReference type="EMBL" id="AOZ04716.1"/>
    </source>
</evidence>
<dbReference type="RefSeq" id="WP_071068527.1">
    <property type="nucleotide sequence ID" value="NZ_CP017754.1"/>
</dbReference>
<sequence length="66" mass="6858">MAAGLAASGRSLSRDPFSGFRPFGDDVVKSALFMLGMTSAAMLLVDLLWLKAYRRAADAGAAGVHA</sequence>
<accession>A0ABN4TJ28</accession>
<dbReference type="Proteomes" id="UP000177515">
    <property type="component" value="Chromosome 1"/>
</dbReference>
<feature type="region of interest" description="Disordered" evidence="1">
    <location>
        <begin position="1"/>
        <end position="20"/>
    </location>
</feature>
<protein>
    <submittedName>
        <fullName evidence="3">Uncharacterized protein</fullName>
    </submittedName>
</protein>
<feature type="compositionally biased region" description="Low complexity" evidence="1">
    <location>
        <begin position="1"/>
        <end position="11"/>
    </location>
</feature>
<keyword evidence="2" id="KW-0812">Transmembrane</keyword>
<keyword evidence="2" id="KW-0472">Membrane</keyword>
<feature type="transmembrane region" description="Helical" evidence="2">
    <location>
        <begin position="30"/>
        <end position="50"/>
    </location>
</feature>